<evidence type="ECO:0000256" key="19">
    <source>
        <dbReference type="ARBA" id="ARBA00023273"/>
    </source>
</evidence>
<comment type="cofactor">
    <cofactor evidence="1">
        <name>Ca(2+)</name>
        <dbReference type="ChEBI" id="CHEBI:29108"/>
    </cofactor>
</comment>
<dbReference type="PANTHER" id="PTHR45792:SF8">
    <property type="entry name" value="DIACYLGLYCEROL LIPASE-ALPHA"/>
    <property type="match status" value="1"/>
</dbReference>
<evidence type="ECO:0000256" key="33">
    <source>
        <dbReference type="SAM" id="MobiDB-lite"/>
    </source>
</evidence>
<comment type="catalytic activity">
    <reaction evidence="27">
        <text>1-octadecanoyl-2-(5Z,8Z,11Z,14Z-eicosatetraenoyl)-sn-glycerol + H2O = 2-(5Z,8Z,11Z,14Z-eicosatetraenoyl)-glycerol + octadecanoate + H(+)</text>
        <dbReference type="Rhea" id="RHEA:38507"/>
        <dbReference type="ChEBI" id="CHEBI:15377"/>
        <dbReference type="ChEBI" id="CHEBI:15378"/>
        <dbReference type="ChEBI" id="CHEBI:25629"/>
        <dbReference type="ChEBI" id="CHEBI:52392"/>
        <dbReference type="ChEBI" id="CHEBI:75728"/>
    </reaction>
    <physiologicalReaction direction="left-to-right" evidence="27">
        <dbReference type="Rhea" id="RHEA:38508"/>
    </physiologicalReaction>
</comment>
<evidence type="ECO:0000256" key="2">
    <source>
        <dbReference type="ARBA" id="ARBA00004332"/>
    </source>
</evidence>
<evidence type="ECO:0000256" key="34">
    <source>
        <dbReference type="SAM" id="Phobius"/>
    </source>
</evidence>
<organism evidence="36 37">
    <name type="scientific">Folsomia candida</name>
    <name type="common">Springtail</name>
    <dbReference type="NCBI Taxonomy" id="158441"/>
    <lineage>
        <taxon>Eukaryota</taxon>
        <taxon>Metazoa</taxon>
        <taxon>Ecdysozoa</taxon>
        <taxon>Arthropoda</taxon>
        <taxon>Hexapoda</taxon>
        <taxon>Collembola</taxon>
        <taxon>Entomobryomorpha</taxon>
        <taxon>Isotomoidea</taxon>
        <taxon>Isotomidae</taxon>
        <taxon>Proisotominae</taxon>
        <taxon>Folsomia</taxon>
    </lineage>
</organism>
<comment type="subcellular location">
    <subcellularLocation>
        <location evidence="2">Cell projection</location>
        <location evidence="2">Dendritic spine membrane</location>
        <topology evidence="2">Multi-pass membrane protein</topology>
    </subcellularLocation>
    <subcellularLocation>
        <location evidence="3">Early endosome membrane</location>
        <topology evidence="3">Multi-pass membrane protein</topology>
    </subcellularLocation>
    <subcellularLocation>
        <location evidence="22">Postsynaptic density membrane</location>
        <topology evidence="22">Multi-pass membrane protein</topology>
    </subcellularLocation>
</comment>
<keyword evidence="15" id="KW-0443">Lipid metabolism</keyword>
<dbReference type="GO" id="GO:0098921">
    <property type="term" value="P:retrograde trans-synaptic signaling by endocannabinoid"/>
    <property type="evidence" value="ECO:0007669"/>
    <property type="project" value="UniProtKB-ARBA"/>
</dbReference>
<evidence type="ECO:0000256" key="10">
    <source>
        <dbReference type="ARBA" id="ARBA00022801"/>
    </source>
</evidence>
<dbReference type="GO" id="GO:0046872">
    <property type="term" value="F:metal ion binding"/>
    <property type="evidence" value="ECO:0007669"/>
    <property type="project" value="UniProtKB-KW"/>
</dbReference>
<comment type="catalytic activity">
    <reaction evidence="24">
        <text>1-(9Z-octadecenoyl)-2-octadecanoyl-sn-glycerol + H2O = 2-octadecanoylglycerol + (9Z)-octadecenoate + H(+)</text>
        <dbReference type="Rhea" id="RHEA:38519"/>
        <dbReference type="ChEBI" id="CHEBI:15377"/>
        <dbReference type="ChEBI" id="CHEBI:15378"/>
        <dbReference type="ChEBI" id="CHEBI:30823"/>
        <dbReference type="ChEBI" id="CHEBI:75448"/>
        <dbReference type="ChEBI" id="CHEBI:75456"/>
    </reaction>
    <physiologicalReaction direction="left-to-right" evidence="24">
        <dbReference type="Rhea" id="RHEA:38520"/>
    </physiologicalReaction>
</comment>
<comment type="similarity">
    <text evidence="4">Belongs to the AB hydrolase superfamily. Lipase family.</text>
</comment>
<evidence type="ECO:0000256" key="28">
    <source>
        <dbReference type="ARBA" id="ARBA00052463"/>
    </source>
</evidence>
<evidence type="ECO:0000256" key="20">
    <source>
        <dbReference type="ARBA" id="ARBA00024531"/>
    </source>
</evidence>
<evidence type="ECO:0000256" key="11">
    <source>
        <dbReference type="ARBA" id="ARBA00022837"/>
    </source>
</evidence>
<comment type="catalytic activity">
    <reaction evidence="25">
        <text>1-(9Z-octadecenoyl)-2-(9Z,12Z-octadecadienoyl)-sn-glycerol + H2O = 2-(9Z,12Z-octadecadienoyl)-glycerol + (9Z)-octadecenoate + H(+)</text>
        <dbReference type="Rhea" id="RHEA:38523"/>
        <dbReference type="ChEBI" id="CHEBI:15377"/>
        <dbReference type="ChEBI" id="CHEBI:15378"/>
        <dbReference type="ChEBI" id="CHEBI:30823"/>
        <dbReference type="ChEBI" id="CHEBI:75450"/>
        <dbReference type="ChEBI" id="CHEBI:75457"/>
    </reaction>
    <physiologicalReaction direction="left-to-right" evidence="25">
        <dbReference type="Rhea" id="RHEA:38524"/>
    </physiologicalReaction>
</comment>
<evidence type="ECO:0000256" key="8">
    <source>
        <dbReference type="ARBA" id="ARBA00022723"/>
    </source>
</evidence>
<evidence type="ECO:0000256" key="24">
    <source>
        <dbReference type="ARBA" id="ARBA00050486"/>
    </source>
</evidence>
<evidence type="ECO:0000256" key="22">
    <source>
        <dbReference type="ARBA" id="ARBA00037872"/>
    </source>
</evidence>
<dbReference type="GO" id="GO:0046340">
    <property type="term" value="P:diacylglycerol catabolic process"/>
    <property type="evidence" value="ECO:0007669"/>
    <property type="project" value="TreeGrafter"/>
</dbReference>
<dbReference type="GO" id="GO:0031901">
    <property type="term" value="C:early endosome membrane"/>
    <property type="evidence" value="ECO:0007669"/>
    <property type="project" value="UniProtKB-SubCell"/>
</dbReference>
<dbReference type="FunFam" id="3.40.50.1820:FF:000015">
    <property type="entry name" value="Sn1-specific diacylglycerol lipase alpha"/>
    <property type="match status" value="1"/>
</dbReference>
<dbReference type="Proteomes" id="UP000198287">
    <property type="component" value="Unassembled WGS sequence"/>
</dbReference>
<dbReference type="InterPro" id="IPR029058">
    <property type="entry name" value="AB_hydrolase_fold"/>
</dbReference>
<evidence type="ECO:0000256" key="15">
    <source>
        <dbReference type="ARBA" id="ARBA00023098"/>
    </source>
</evidence>
<keyword evidence="9" id="KW-0967">Endosome</keyword>
<evidence type="ECO:0000313" key="36">
    <source>
        <dbReference type="EMBL" id="OXA53196.1"/>
    </source>
</evidence>
<evidence type="ECO:0000256" key="4">
    <source>
        <dbReference type="ARBA" id="ARBA00010701"/>
    </source>
</evidence>
<evidence type="ECO:0000256" key="23">
    <source>
        <dbReference type="ARBA" id="ARBA00048382"/>
    </source>
</evidence>
<keyword evidence="13 34" id="KW-1133">Transmembrane helix</keyword>
<keyword evidence="6" id="KW-0597">Phosphoprotein</keyword>
<keyword evidence="11" id="KW-0106">Calcium</keyword>
<evidence type="ECO:0000256" key="30">
    <source>
        <dbReference type="ARBA" id="ARBA00071957"/>
    </source>
</evidence>
<protein>
    <recommendedName>
        <fullName evidence="30">Diacylglycerol lipase-alpha</fullName>
        <ecNumber evidence="21">3.1.1.116</ecNumber>
    </recommendedName>
    <alternativeName>
        <fullName evidence="32">Neural stem cell-derived dendrite regulator</fullName>
    </alternativeName>
    <alternativeName>
        <fullName evidence="31">Sn1-specific diacylglycerol lipase alpha</fullName>
    </alternativeName>
</protein>
<dbReference type="GO" id="GO:0004465">
    <property type="term" value="F:lipoprotein lipase activity"/>
    <property type="evidence" value="ECO:0007669"/>
    <property type="project" value="TreeGrafter"/>
</dbReference>
<evidence type="ECO:0000256" key="3">
    <source>
        <dbReference type="ARBA" id="ARBA00004520"/>
    </source>
</evidence>
<keyword evidence="5" id="KW-1003">Cell membrane</keyword>
<dbReference type="AlphaFoldDB" id="A0A226E972"/>
<keyword evidence="37" id="KW-1185">Reference proteome</keyword>
<evidence type="ECO:0000256" key="32">
    <source>
        <dbReference type="ARBA" id="ARBA00082132"/>
    </source>
</evidence>
<keyword evidence="18" id="KW-0628">Postsynaptic cell membrane</keyword>
<evidence type="ECO:0000256" key="29">
    <source>
        <dbReference type="ARBA" id="ARBA00063298"/>
    </source>
</evidence>
<dbReference type="InterPro" id="IPR002921">
    <property type="entry name" value="Fungal_lipase-type"/>
</dbReference>
<keyword evidence="12" id="KW-0442">Lipid degradation</keyword>
<dbReference type="PANTHER" id="PTHR45792">
    <property type="entry name" value="DIACYLGLYCEROL LIPASE HOMOLOG-RELATED"/>
    <property type="match status" value="1"/>
</dbReference>
<keyword evidence="8" id="KW-0479">Metal-binding</keyword>
<comment type="caution">
    <text evidence="36">The sequence shown here is derived from an EMBL/GenBank/DDBJ whole genome shotgun (WGS) entry which is preliminary data.</text>
</comment>
<comment type="catalytic activity">
    <reaction evidence="20">
        <text>a 1,2-diacyl-sn-glycerol + H2O = a 2-acylglycerol + a fatty acid + H(+)</text>
        <dbReference type="Rhea" id="RHEA:33275"/>
        <dbReference type="ChEBI" id="CHEBI:15377"/>
        <dbReference type="ChEBI" id="CHEBI:15378"/>
        <dbReference type="ChEBI" id="CHEBI:17389"/>
        <dbReference type="ChEBI" id="CHEBI:17815"/>
        <dbReference type="ChEBI" id="CHEBI:28868"/>
        <dbReference type="EC" id="3.1.1.116"/>
    </reaction>
    <physiologicalReaction direction="left-to-right" evidence="20">
        <dbReference type="Rhea" id="RHEA:33276"/>
    </physiologicalReaction>
</comment>
<comment type="subunit">
    <text evidence="29">Interacts (via C-terminal) with CAMK2A; leading to the phosphorylation and inhibition of DAGLA enzymatic activity. Interacts (via PPXXF motif) with HOMER1 and HOMER2; this interaction is required for DAGLA membrane localization.</text>
</comment>
<feature type="transmembrane region" description="Helical" evidence="34">
    <location>
        <begin position="60"/>
        <end position="85"/>
    </location>
</feature>
<comment type="catalytic activity">
    <reaction evidence="28">
        <text>1-(9Z-octadecenoyl)-2-O-(5Z,8Z,11Z,14Z-eicosatetraenyl)-sn-glycerol + H2O = 2-O-(5Z,8Z,11Z,14Z)-eicosatetraenylglycerol + (9Z)-octadecenoate + H(+)</text>
        <dbReference type="Rhea" id="RHEA:38527"/>
        <dbReference type="ChEBI" id="CHEBI:15377"/>
        <dbReference type="ChEBI" id="CHEBI:15378"/>
        <dbReference type="ChEBI" id="CHEBI:30823"/>
        <dbReference type="ChEBI" id="CHEBI:75913"/>
        <dbReference type="ChEBI" id="CHEBI:75914"/>
    </reaction>
    <physiologicalReaction direction="left-to-right" evidence="28">
        <dbReference type="Rhea" id="RHEA:38528"/>
    </physiologicalReaction>
</comment>
<evidence type="ECO:0000256" key="9">
    <source>
        <dbReference type="ARBA" id="ARBA00022753"/>
    </source>
</evidence>
<evidence type="ECO:0000256" key="27">
    <source>
        <dbReference type="ARBA" id="ARBA00052106"/>
    </source>
</evidence>
<evidence type="ECO:0000256" key="5">
    <source>
        <dbReference type="ARBA" id="ARBA00022475"/>
    </source>
</evidence>
<feature type="transmembrane region" description="Helical" evidence="34">
    <location>
        <begin position="97"/>
        <end position="122"/>
    </location>
</feature>
<reference evidence="36 37" key="1">
    <citation type="submission" date="2015-12" db="EMBL/GenBank/DDBJ databases">
        <title>The genome of Folsomia candida.</title>
        <authorList>
            <person name="Faddeeva A."/>
            <person name="Derks M.F."/>
            <person name="Anvar Y."/>
            <person name="Smit S."/>
            <person name="Van Straalen N."/>
            <person name="Roelofs D."/>
        </authorList>
    </citation>
    <scope>NUCLEOTIDE SEQUENCE [LARGE SCALE GENOMIC DNA]</scope>
    <source>
        <strain evidence="36 37">VU population</strain>
        <tissue evidence="36">Whole body</tissue>
    </source>
</reference>
<feature type="transmembrane region" description="Helical" evidence="34">
    <location>
        <begin position="142"/>
        <end position="164"/>
    </location>
</feature>
<dbReference type="GO" id="GO:0098839">
    <property type="term" value="C:postsynaptic density membrane"/>
    <property type="evidence" value="ECO:0007669"/>
    <property type="project" value="UniProtKB-SubCell"/>
</dbReference>
<keyword evidence="7 34" id="KW-0812">Transmembrane</keyword>
<keyword evidence="16 34" id="KW-0472">Membrane</keyword>
<dbReference type="CDD" id="cd00519">
    <property type="entry name" value="Lipase_3"/>
    <property type="match status" value="1"/>
</dbReference>
<accession>A0A226E972</accession>
<name>A0A226E972_FOLCA</name>
<keyword evidence="10" id="KW-0378">Hydrolase</keyword>
<evidence type="ECO:0000256" key="14">
    <source>
        <dbReference type="ARBA" id="ARBA00023018"/>
    </source>
</evidence>
<gene>
    <name evidence="36" type="ORF">Fcan01_12591</name>
</gene>
<keyword evidence="14" id="KW-0770">Synapse</keyword>
<dbReference type="Gene3D" id="3.40.50.1820">
    <property type="entry name" value="alpha/beta hydrolase"/>
    <property type="match status" value="1"/>
</dbReference>
<evidence type="ECO:0000256" key="18">
    <source>
        <dbReference type="ARBA" id="ARBA00023257"/>
    </source>
</evidence>
<evidence type="ECO:0000256" key="7">
    <source>
        <dbReference type="ARBA" id="ARBA00022692"/>
    </source>
</evidence>
<dbReference type="GO" id="GO:0047372">
    <property type="term" value="F:monoacylglycerol lipase activity"/>
    <property type="evidence" value="ECO:0007669"/>
    <property type="project" value="UniProtKB-ARBA"/>
</dbReference>
<feature type="domain" description="Fungal lipase-type" evidence="35">
    <location>
        <begin position="411"/>
        <end position="547"/>
    </location>
</feature>
<dbReference type="SUPFAM" id="SSF53474">
    <property type="entry name" value="alpha/beta-Hydrolases"/>
    <property type="match status" value="1"/>
</dbReference>
<dbReference type="EMBL" id="LNIX01000006">
    <property type="protein sequence ID" value="OXA53196.1"/>
    <property type="molecule type" value="Genomic_DNA"/>
</dbReference>
<dbReference type="GO" id="GO:0032591">
    <property type="term" value="C:dendritic spine membrane"/>
    <property type="evidence" value="ECO:0007669"/>
    <property type="project" value="UniProtKB-SubCell"/>
</dbReference>
<evidence type="ECO:0000256" key="12">
    <source>
        <dbReference type="ARBA" id="ARBA00022963"/>
    </source>
</evidence>
<evidence type="ECO:0000259" key="35">
    <source>
        <dbReference type="Pfam" id="PF01764"/>
    </source>
</evidence>
<comment type="catalytic activity">
    <reaction evidence="26">
        <text>1-(9Z-octadecenoyl)-2-(5Z,8Z,11Z,14Z-eicosatetraenoyl)-sn-glycerol + H2O = 2-(5Z,8Z,11Z,14Z-eicosatetraenoyl)-glycerol + (9Z)-octadecenoate + H(+)</text>
        <dbReference type="Rhea" id="RHEA:38515"/>
        <dbReference type="ChEBI" id="CHEBI:15377"/>
        <dbReference type="ChEBI" id="CHEBI:15378"/>
        <dbReference type="ChEBI" id="CHEBI:30823"/>
        <dbReference type="ChEBI" id="CHEBI:52392"/>
        <dbReference type="ChEBI" id="CHEBI:75449"/>
    </reaction>
    <physiologicalReaction direction="left-to-right" evidence="26">
        <dbReference type="Rhea" id="RHEA:38516"/>
    </physiologicalReaction>
</comment>
<dbReference type="InterPro" id="IPR052214">
    <property type="entry name" value="DAG_Lipase-Related"/>
</dbReference>
<evidence type="ECO:0000256" key="13">
    <source>
        <dbReference type="ARBA" id="ARBA00022989"/>
    </source>
</evidence>
<dbReference type="OMA" id="CCCGSND"/>
<keyword evidence="19" id="KW-0966">Cell projection</keyword>
<dbReference type="Pfam" id="PF01764">
    <property type="entry name" value="Lipase_3"/>
    <property type="match status" value="1"/>
</dbReference>
<proteinExistence type="inferred from homology"/>
<dbReference type="EC" id="3.1.1.116" evidence="21"/>
<keyword evidence="17" id="KW-0325">Glycoprotein</keyword>
<dbReference type="OrthoDB" id="438440at2759"/>
<evidence type="ECO:0000313" key="37">
    <source>
        <dbReference type="Proteomes" id="UP000198287"/>
    </source>
</evidence>
<evidence type="ECO:0000256" key="26">
    <source>
        <dbReference type="ARBA" id="ARBA00050861"/>
    </source>
</evidence>
<evidence type="ECO:0000256" key="21">
    <source>
        <dbReference type="ARBA" id="ARBA00026104"/>
    </source>
</evidence>
<evidence type="ECO:0000256" key="25">
    <source>
        <dbReference type="ARBA" id="ARBA00050709"/>
    </source>
</evidence>
<evidence type="ECO:0000256" key="16">
    <source>
        <dbReference type="ARBA" id="ARBA00023136"/>
    </source>
</evidence>
<evidence type="ECO:0000256" key="6">
    <source>
        <dbReference type="ARBA" id="ARBA00022553"/>
    </source>
</evidence>
<sequence>MPGLVAFGRRWSIGSDDLLIPSFILFTVHIIWIIFIVVAIVLDFGEKSKWSQFDCKIQGLGILCTMFSLVLLSGTLEIALAIVSLRGSILNDAPRNGVPYLLYVRLFALILEIVWSVVALIWSRKFYFSCDLVLTKQVMIGLTIWVWFVLGSVLMTAWCVYDVAGRSWVKMKRYQANVKEQEHRHPSFKRSGSTQRNWRQRKVMRQYESSWNNRCRFLFCCVHNSESNRDSFGDLAKLLSEFFRDLDVVPSDIIVGLLLLRKLQRLEQVSIINEKRNNTYEFLSGIAITPNTKFVAMNDAQDLEAYHNVVYYMRYSSAAYGWLWYVIPNGFRGLFNLCSNVKCCFHRYLCNSLGQELSERVVEDNCCFCNVAVIPTMFDPSSFEIVYATYHVDVGETPFFVVVDYEKQAIVVSIRGTLSLKDLMTDLNAEAEPLPLHPVKEDWLGHKGMVQAAAYLKSKLIGENILERAFEMCQARSNEIFNVVIVGHSLGGGAAAILAILLREQFPDLVCYAYSPPGGLLSMPAVEYTKEFVTSVIVGKDLVPRIGLSQMEALRADLLNAIKKSHTPKWRTIMAGVKCCRCFGKSEFATPNDRNSSPAGGNENSSASFNEDLLGPNDSIVSMMMHRPLYPPGRIMHVVRHHVPNDRFE</sequence>
<feature type="region of interest" description="Disordered" evidence="33">
    <location>
        <begin position="591"/>
        <end position="611"/>
    </location>
</feature>
<feature type="transmembrane region" description="Helical" evidence="34">
    <location>
        <begin position="18"/>
        <end position="40"/>
    </location>
</feature>
<dbReference type="GO" id="GO:0019369">
    <property type="term" value="P:arachidonate metabolic process"/>
    <property type="evidence" value="ECO:0007669"/>
    <property type="project" value="TreeGrafter"/>
</dbReference>
<feature type="compositionally biased region" description="Polar residues" evidence="33">
    <location>
        <begin position="592"/>
        <end position="609"/>
    </location>
</feature>
<evidence type="ECO:0000256" key="1">
    <source>
        <dbReference type="ARBA" id="ARBA00001913"/>
    </source>
</evidence>
<evidence type="ECO:0000256" key="17">
    <source>
        <dbReference type="ARBA" id="ARBA00023180"/>
    </source>
</evidence>
<comment type="catalytic activity">
    <reaction evidence="23">
        <text>1,2-di-(9Z-octadecenoyl)-sn-glycerol + H2O = 2-(9Z-octadecenoyl)-glycerol + (9Z)-octadecenoate + H(+)</text>
        <dbReference type="Rhea" id="RHEA:38511"/>
        <dbReference type="ChEBI" id="CHEBI:15377"/>
        <dbReference type="ChEBI" id="CHEBI:15378"/>
        <dbReference type="ChEBI" id="CHEBI:30823"/>
        <dbReference type="ChEBI" id="CHEBI:52333"/>
        <dbReference type="ChEBI" id="CHEBI:73990"/>
    </reaction>
    <physiologicalReaction direction="left-to-right" evidence="23">
        <dbReference type="Rhea" id="RHEA:38512"/>
    </physiologicalReaction>
</comment>
<evidence type="ECO:0000256" key="31">
    <source>
        <dbReference type="ARBA" id="ARBA00081678"/>
    </source>
</evidence>